<evidence type="ECO:0000256" key="2">
    <source>
        <dbReference type="ARBA" id="ARBA00023125"/>
    </source>
</evidence>
<dbReference type="PROSITE" id="PS50039">
    <property type="entry name" value="FORK_HEAD_3"/>
    <property type="match status" value="1"/>
</dbReference>
<dbReference type="PRINTS" id="PR00053">
    <property type="entry name" value="FORKHEAD"/>
</dbReference>
<proteinExistence type="predicted"/>
<evidence type="ECO:0000256" key="4">
    <source>
        <dbReference type="PROSITE-ProRule" id="PRU00089"/>
    </source>
</evidence>
<feature type="compositionally biased region" description="Basic residues" evidence="5">
    <location>
        <begin position="206"/>
        <end position="219"/>
    </location>
</feature>
<dbReference type="SMART" id="SM00339">
    <property type="entry name" value="FH"/>
    <property type="match status" value="1"/>
</dbReference>
<dbReference type="STRING" id="984486.A0A1E3QXE2"/>
<accession>A0A1E3QXE2</accession>
<dbReference type="InterPro" id="IPR018122">
    <property type="entry name" value="TF_fork_head_CS_1"/>
</dbReference>
<evidence type="ECO:0000259" key="6">
    <source>
        <dbReference type="PROSITE" id="PS50039"/>
    </source>
</evidence>
<dbReference type="InterPro" id="IPR050211">
    <property type="entry name" value="FOX_domain-containing"/>
</dbReference>
<feature type="region of interest" description="Disordered" evidence="5">
    <location>
        <begin position="31"/>
        <end position="96"/>
    </location>
</feature>
<dbReference type="Proteomes" id="UP000094336">
    <property type="component" value="Unassembled WGS sequence"/>
</dbReference>
<evidence type="ECO:0000256" key="3">
    <source>
        <dbReference type="ARBA" id="ARBA00023242"/>
    </source>
</evidence>
<keyword evidence="3 4" id="KW-0539">Nucleus</keyword>
<feature type="domain" description="Fork-head" evidence="6">
    <location>
        <begin position="123"/>
        <end position="215"/>
    </location>
</feature>
<keyword evidence="2 4" id="KW-0238">DNA-binding</keyword>
<sequence length="532" mass="59010">MSHNLSGFMANSSPTRMDECHAITDTPFSKMGFRTHHLSTPPRSTSRTAATRGTHSPTKHTEETKLLLSPAFSSPVTSASHTSKPPQPSFKKMTPKLKKKPLKIVEEIAPDGLPVISDYGSAKPPYSYATLIGMAILRSEDRRLTLSQIYQWIIDSFGYYRKSDVGWQNSIRHNLSLNKAFIKGDRSKDGKGHYWLVQDGYESRFAKGRSSKKNEKKARTKPEKRDEKLKSSSPASQEDSPCPQSSDVFDEDYEPSVEKTPTHKIISHDGFHACHIPTMQLLDTPSPRPGLKRARTTIGLQRVSASRSNEEELVLKRPKLNSATSTPSHSSHWSLSAVGDYHGKLPGIHFDSPSDTPVSRCFYSNSRDLPLASSFSCTSSIELSPVKQSETGPLLEPLTPASRLKVPKTLLRTPLHSSVRTPLHSGIRTPGSSIMKRIWNSPSYLDDFYTSPSVSRNGDDDIIARACFGSPNKRDIRRKQYWDHLGSDMVVSDLFGVDICSVVKRAIESVNRTNSATADGDRDLTDDDGNNA</sequence>
<dbReference type="PANTHER" id="PTHR11829">
    <property type="entry name" value="FORKHEAD BOX PROTEIN"/>
    <property type="match status" value="1"/>
</dbReference>
<gene>
    <name evidence="7" type="ORF">BABINDRAFT_158857</name>
</gene>
<feature type="region of interest" description="Disordered" evidence="5">
    <location>
        <begin position="513"/>
        <end position="532"/>
    </location>
</feature>
<dbReference type="InterPro" id="IPR036390">
    <property type="entry name" value="WH_DNA-bd_sf"/>
</dbReference>
<name>A0A1E3QXE2_9ASCO</name>
<dbReference type="InterPro" id="IPR036388">
    <property type="entry name" value="WH-like_DNA-bd_sf"/>
</dbReference>
<evidence type="ECO:0000313" key="8">
    <source>
        <dbReference type="Proteomes" id="UP000094336"/>
    </source>
</evidence>
<dbReference type="SUPFAM" id="SSF46785">
    <property type="entry name" value="Winged helix' DNA-binding domain"/>
    <property type="match status" value="1"/>
</dbReference>
<feature type="compositionally biased region" description="Polar residues" evidence="5">
    <location>
        <begin position="71"/>
        <end position="84"/>
    </location>
</feature>
<keyword evidence="8" id="KW-1185">Reference proteome</keyword>
<feature type="region of interest" description="Disordered" evidence="5">
    <location>
        <begin position="206"/>
        <end position="260"/>
    </location>
</feature>
<feature type="compositionally biased region" description="Polar residues" evidence="5">
    <location>
        <begin position="231"/>
        <end position="247"/>
    </location>
</feature>
<feature type="compositionally biased region" description="Low complexity" evidence="5">
    <location>
        <begin position="39"/>
        <end position="52"/>
    </location>
</feature>
<evidence type="ECO:0000256" key="5">
    <source>
        <dbReference type="SAM" id="MobiDB-lite"/>
    </source>
</evidence>
<dbReference type="GeneID" id="30145172"/>
<dbReference type="PROSITE" id="PS00657">
    <property type="entry name" value="FORK_HEAD_1"/>
    <property type="match status" value="1"/>
</dbReference>
<dbReference type="PROSITE" id="PS00658">
    <property type="entry name" value="FORK_HEAD_2"/>
    <property type="match status" value="1"/>
</dbReference>
<reference evidence="8" key="1">
    <citation type="submission" date="2016-05" db="EMBL/GenBank/DDBJ databases">
        <title>Comparative genomics of biotechnologically important yeasts.</title>
        <authorList>
            <consortium name="DOE Joint Genome Institute"/>
            <person name="Riley R."/>
            <person name="Haridas S."/>
            <person name="Wolfe K.H."/>
            <person name="Lopes M.R."/>
            <person name="Hittinger C.T."/>
            <person name="Goker M."/>
            <person name="Salamov A."/>
            <person name="Wisecaver J."/>
            <person name="Long T.M."/>
            <person name="Aerts A.L."/>
            <person name="Barry K."/>
            <person name="Choi C."/>
            <person name="Clum A."/>
            <person name="Coughlan A.Y."/>
            <person name="Deshpande S."/>
            <person name="Douglass A.P."/>
            <person name="Hanson S.J."/>
            <person name="Klenk H.-P."/>
            <person name="Labutti K."/>
            <person name="Lapidus A."/>
            <person name="Lindquist E."/>
            <person name="Lipzen A."/>
            <person name="Meier-Kolthoff J.P."/>
            <person name="Ohm R.A."/>
            <person name="Otillar R.P."/>
            <person name="Pangilinan J."/>
            <person name="Peng Y."/>
            <person name="Rokas A."/>
            <person name="Rosa C.A."/>
            <person name="Scheuner C."/>
            <person name="Sibirny A.A."/>
            <person name="Slot J.C."/>
            <person name="Stielow J.B."/>
            <person name="Sun H."/>
            <person name="Kurtzman C.P."/>
            <person name="Blackwell M."/>
            <person name="Grigoriev I.V."/>
            <person name="Jeffries T.W."/>
        </authorList>
    </citation>
    <scope>NUCLEOTIDE SEQUENCE [LARGE SCALE GENOMIC DNA]</scope>
    <source>
        <strain evidence="8">NRRL Y-12698</strain>
    </source>
</reference>
<dbReference type="AlphaFoldDB" id="A0A1E3QXE2"/>
<protein>
    <recommendedName>
        <fullName evidence="6">Fork-head domain-containing protein</fullName>
    </recommendedName>
</protein>
<dbReference type="Pfam" id="PF00250">
    <property type="entry name" value="Forkhead"/>
    <property type="match status" value="1"/>
</dbReference>
<comment type="subcellular location">
    <subcellularLocation>
        <location evidence="1 4">Nucleus</location>
    </subcellularLocation>
</comment>
<dbReference type="EMBL" id="KV454426">
    <property type="protein sequence ID" value="ODQ82214.1"/>
    <property type="molecule type" value="Genomic_DNA"/>
</dbReference>
<dbReference type="RefSeq" id="XP_018987542.1">
    <property type="nucleotide sequence ID" value="XM_019127319.1"/>
</dbReference>
<dbReference type="Gene3D" id="1.10.10.10">
    <property type="entry name" value="Winged helix-like DNA-binding domain superfamily/Winged helix DNA-binding domain"/>
    <property type="match status" value="1"/>
</dbReference>
<dbReference type="InterPro" id="IPR030456">
    <property type="entry name" value="TF_fork_head_CS_2"/>
</dbReference>
<dbReference type="GO" id="GO:0001228">
    <property type="term" value="F:DNA-binding transcription activator activity, RNA polymerase II-specific"/>
    <property type="evidence" value="ECO:0007669"/>
    <property type="project" value="UniProtKB-ARBA"/>
</dbReference>
<dbReference type="InterPro" id="IPR001766">
    <property type="entry name" value="Fork_head_dom"/>
</dbReference>
<feature type="DNA-binding region" description="Fork-head" evidence="4">
    <location>
        <begin position="123"/>
        <end position="215"/>
    </location>
</feature>
<dbReference type="PANTHER" id="PTHR11829:SF343">
    <property type="entry name" value="FORK-HEAD DOMAIN-CONTAINING PROTEIN"/>
    <property type="match status" value="1"/>
</dbReference>
<evidence type="ECO:0000313" key="7">
    <source>
        <dbReference type="EMBL" id="ODQ82214.1"/>
    </source>
</evidence>
<dbReference type="GO" id="GO:0000978">
    <property type="term" value="F:RNA polymerase II cis-regulatory region sequence-specific DNA binding"/>
    <property type="evidence" value="ECO:0007669"/>
    <property type="project" value="UniProtKB-ARBA"/>
</dbReference>
<feature type="compositionally biased region" description="Basic and acidic residues" evidence="5">
    <location>
        <begin position="220"/>
        <end position="230"/>
    </location>
</feature>
<dbReference type="FunFam" id="1.10.10.10:FF:000260">
    <property type="entry name" value="Forkhead transcription factor (Sep1)"/>
    <property type="match status" value="1"/>
</dbReference>
<evidence type="ECO:0000256" key="1">
    <source>
        <dbReference type="ARBA" id="ARBA00004123"/>
    </source>
</evidence>
<dbReference type="OrthoDB" id="5954824at2759"/>
<dbReference type="GO" id="GO:0005634">
    <property type="term" value="C:nucleus"/>
    <property type="evidence" value="ECO:0007669"/>
    <property type="project" value="UniProtKB-SubCell"/>
</dbReference>
<organism evidence="7 8">
    <name type="scientific">Babjeviella inositovora NRRL Y-12698</name>
    <dbReference type="NCBI Taxonomy" id="984486"/>
    <lineage>
        <taxon>Eukaryota</taxon>
        <taxon>Fungi</taxon>
        <taxon>Dikarya</taxon>
        <taxon>Ascomycota</taxon>
        <taxon>Saccharomycotina</taxon>
        <taxon>Pichiomycetes</taxon>
        <taxon>Serinales incertae sedis</taxon>
        <taxon>Babjeviella</taxon>
    </lineage>
</organism>